<evidence type="ECO:0000313" key="4">
    <source>
        <dbReference type="Proteomes" id="UP001501074"/>
    </source>
</evidence>
<dbReference type="Pfam" id="PF13191">
    <property type="entry name" value="AAA_16"/>
    <property type="match status" value="1"/>
</dbReference>
<evidence type="ECO:0000259" key="1">
    <source>
        <dbReference type="Pfam" id="PF03008"/>
    </source>
</evidence>
<feature type="domain" description="Orc1-like AAA ATPase" evidence="2">
    <location>
        <begin position="3"/>
        <end position="126"/>
    </location>
</feature>
<dbReference type="Gene3D" id="3.40.50.300">
    <property type="entry name" value="P-loop containing nucleotide triphosphate hydrolases"/>
    <property type="match status" value="1"/>
</dbReference>
<evidence type="ECO:0000259" key="2">
    <source>
        <dbReference type="Pfam" id="PF13191"/>
    </source>
</evidence>
<dbReference type="InterPro" id="IPR041664">
    <property type="entry name" value="AAA_16"/>
</dbReference>
<comment type="caution">
    <text evidence="3">The sequence shown here is derived from an EMBL/GenBank/DDBJ whole genome shotgun (WGS) entry which is preliminary data.</text>
</comment>
<accession>A0ABP7AM42</accession>
<protein>
    <submittedName>
        <fullName evidence="3">ATP-binding protein</fullName>
    </submittedName>
</protein>
<dbReference type="PANTHER" id="PTHR34704:SF1">
    <property type="entry name" value="ATPASE"/>
    <property type="match status" value="1"/>
</dbReference>
<proteinExistence type="predicted"/>
<organism evidence="3 4">
    <name type="scientific">Kineosporia mesophila</name>
    <dbReference type="NCBI Taxonomy" id="566012"/>
    <lineage>
        <taxon>Bacteria</taxon>
        <taxon>Bacillati</taxon>
        <taxon>Actinomycetota</taxon>
        <taxon>Actinomycetes</taxon>
        <taxon>Kineosporiales</taxon>
        <taxon>Kineosporiaceae</taxon>
        <taxon>Kineosporia</taxon>
    </lineage>
</organism>
<reference evidence="4" key="1">
    <citation type="journal article" date="2019" name="Int. J. Syst. Evol. Microbiol.">
        <title>The Global Catalogue of Microorganisms (GCM) 10K type strain sequencing project: providing services to taxonomists for standard genome sequencing and annotation.</title>
        <authorList>
            <consortium name="The Broad Institute Genomics Platform"/>
            <consortium name="The Broad Institute Genome Sequencing Center for Infectious Disease"/>
            <person name="Wu L."/>
            <person name="Ma J."/>
        </authorList>
    </citation>
    <scope>NUCLEOTIDE SEQUENCE [LARGE SCALE GENOMIC DNA]</scope>
    <source>
        <strain evidence="4">JCM 16902</strain>
    </source>
</reference>
<evidence type="ECO:0000313" key="3">
    <source>
        <dbReference type="EMBL" id="GAA3635461.1"/>
    </source>
</evidence>
<dbReference type="InterPro" id="IPR004256">
    <property type="entry name" value="DUF234"/>
</dbReference>
<dbReference type="RefSeq" id="WP_231487922.1">
    <property type="nucleotide sequence ID" value="NZ_BAAAZO010000012.1"/>
</dbReference>
<dbReference type="EMBL" id="BAAAZO010000012">
    <property type="protein sequence ID" value="GAA3635461.1"/>
    <property type="molecule type" value="Genomic_DNA"/>
</dbReference>
<dbReference type="SUPFAM" id="SSF52540">
    <property type="entry name" value="P-loop containing nucleoside triphosphate hydrolases"/>
    <property type="match status" value="1"/>
</dbReference>
<sequence length="474" mass="52064">MTTFVGRARELKLLADLVTTVSSESRTGRPGRALLLRGRRRVGKSRLVDEFVERADTPYVYFTAIGGSRTQDLAGFTEAVIGSSLPRAQILRDLTAPQTWDAALTLLGQILPTDSPSVVVMDEMPYLVREDPTFEGALQKAFDRTLSRLPVLLILIGSDMGMMEALNTYGRPFYQRGTDLVVPPLNPAEVGAMLDLSPTDAFDAFLVTGGLPLVLQEWPQGAGLWEYLAQVLERPTSPLLVSGERVVAAEFPTEALAQQVLAAIGNGERTFSLIARDAGGMSSATLTRALTMLVSRQMVAAELPLSTQPSKLTRYRISDPYLRFWLAFVRTGIPAIERGRGDLVLENIRSRWTDWRGRAVEPVVRESLWRLADDRLPSDSNVVGSYWTRTNDPEIDIVAADRGPIAGRVTAVGSIKWHDEAPFDVRDLARLAHHRDRLPGTDPDTPLIAISRTGTSLPDLATLTPSDLITAWPL</sequence>
<dbReference type="GO" id="GO:0005524">
    <property type="term" value="F:ATP binding"/>
    <property type="evidence" value="ECO:0007669"/>
    <property type="project" value="UniProtKB-KW"/>
</dbReference>
<dbReference type="Pfam" id="PF03008">
    <property type="entry name" value="DUF234"/>
    <property type="match status" value="1"/>
</dbReference>
<feature type="domain" description="DUF234" evidence="1">
    <location>
        <begin position="325"/>
        <end position="419"/>
    </location>
</feature>
<keyword evidence="3" id="KW-0547">Nucleotide-binding</keyword>
<dbReference type="InterPro" id="IPR027417">
    <property type="entry name" value="P-loop_NTPase"/>
</dbReference>
<gene>
    <name evidence="3" type="ORF">GCM10022223_62370</name>
</gene>
<keyword evidence="3" id="KW-0067">ATP-binding</keyword>
<name>A0ABP7AM42_9ACTN</name>
<dbReference type="Proteomes" id="UP001501074">
    <property type="component" value="Unassembled WGS sequence"/>
</dbReference>
<keyword evidence="4" id="KW-1185">Reference proteome</keyword>
<dbReference type="PANTHER" id="PTHR34704">
    <property type="entry name" value="ATPASE"/>
    <property type="match status" value="1"/>
</dbReference>